<evidence type="ECO:0000256" key="6">
    <source>
        <dbReference type="SAM" id="Phobius"/>
    </source>
</evidence>
<dbReference type="InterPro" id="IPR001851">
    <property type="entry name" value="ABC_transp_permease"/>
</dbReference>
<name>A0AAF0CMJ6_9BACT</name>
<evidence type="ECO:0000256" key="4">
    <source>
        <dbReference type="ARBA" id="ARBA00022989"/>
    </source>
</evidence>
<keyword evidence="3 6" id="KW-0812">Transmembrane</keyword>
<evidence type="ECO:0000313" key="7">
    <source>
        <dbReference type="EMBL" id="WED63366.1"/>
    </source>
</evidence>
<dbReference type="CDD" id="cd06579">
    <property type="entry name" value="TM_PBP1_transp_AraH_like"/>
    <property type="match status" value="1"/>
</dbReference>
<proteinExistence type="predicted"/>
<protein>
    <submittedName>
        <fullName evidence="7">ABC transporter permease</fullName>
    </submittedName>
</protein>
<dbReference type="GO" id="GO:0022857">
    <property type="term" value="F:transmembrane transporter activity"/>
    <property type="evidence" value="ECO:0007669"/>
    <property type="project" value="InterPro"/>
</dbReference>
<dbReference type="PANTHER" id="PTHR32196:SF72">
    <property type="entry name" value="RIBOSE IMPORT PERMEASE PROTEIN RBSC"/>
    <property type="match status" value="1"/>
</dbReference>
<feature type="transmembrane region" description="Helical" evidence="6">
    <location>
        <begin position="42"/>
        <end position="62"/>
    </location>
</feature>
<gene>
    <name evidence="7" type="ORF">PXH66_13590</name>
</gene>
<organism evidence="7 8">
    <name type="scientific">Synoicihabitans lomoniglobus</name>
    <dbReference type="NCBI Taxonomy" id="2909285"/>
    <lineage>
        <taxon>Bacteria</taxon>
        <taxon>Pseudomonadati</taxon>
        <taxon>Verrucomicrobiota</taxon>
        <taxon>Opitutia</taxon>
        <taxon>Opitutales</taxon>
        <taxon>Opitutaceae</taxon>
        <taxon>Synoicihabitans</taxon>
    </lineage>
</organism>
<keyword evidence="2" id="KW-1003">Cell membrane</keyword>
<evidence type="ECO:0000256" key="1">
    <source>
        <dbReference type="ARBA" id="ARBA00004651"/>
    </source>
</evidence>
<comment type="subcellular location">
    <subcellularLocation>
        <location evidence="1">Cell membrane</location>
        <topology evidence="1">Multi-pass membrane protein</topology>
    </subcellularLocation>
</comment>
<dbReference type="GO" id="GO:0005886">
    <property type="term" value="C:plasma membrane"/>
    <property type="evidence" value="ECO:0007669"/>
    <property type="project" value="UniProtKB-SubCell"/>
</dbReference>
<keyword evidence="8" id="KW-1185">Reference proteome</keyword>
<sequence length="316" mass="32465">MLKKLTSSLVNAGPLIGLIVICALFAALRWENFVTWDNFAIILQQTAVIGIAALGMTIVIIAGGIDLSVGSIIALGTIVIALALQAGWPPLAAALAGIAVCGACGGISGLLITRLRLMPFVVTLGMMGALRGAAKGLADQQPIYPDDYTWISELMQLGEKGSLPGGVWLMLGFAALVAAMLRYTRFGRHVFAVGSNENTARLCGVPVERVKVLVYIIGAAFAGLGAMLQFGYLTGGDPTTAVGLELNIIAAVVIGGASLAGGQGTVMGTLVGALIMSVVANGCTKLGMANWVQEMVTGGIIVAAVTLDALRRRSRA</sequence>
<evidence type="ECO:0000256" key="5">
    <source>
        <dbReference type="ARBA" id="ARBA00023136"/>
    </source>
</evidence>
<dbReference type="KEGG" id="slom:PXH66_13590"/>
<dbReference type="RefSeq" id="WP_330928355.1">
    <property type="nucleotide sequence ID" value="NZ_CP119075.1"/>
</dbReference>
<reference evidence="7" key="1">
    <citation type="submission" date="2023-03" db="EMBL/GenBank/DDBJ databases">
        <title>Lomoglobus Profundus gen. nov., sp. nov., a novel member of the phylum Verrucomicrobia, isolated from deep-marine sediment of South China Sea.</title>
        <authorList>
            <person name="Ahmad T."/>
            <person name="Ishaq S.E."/>
            <person name="Wang F."/>
        </authorList>
    </citation>
    <scope>NUCLEOTIDE SEQUENCE</scope>
    <source>
        <strain evidence="7">LMO-M01</strain>
    </source>
</reference>
<dbReference type="PANTHER" id="PTHR32196">
    <property type="entry name" value="ABC TRANSPORTER PERMEASE PROTEIN YPHD-RELATED-RELATED"/>
    <property type="match status" value="1"/>
</dbReference>
<evidence type="ECO:0000256" key="3">
    <source>
        <dbReference type="ARBA" id="ARBA00022692"/>
    </source>
</evidence>
<feature type="transmembrane region" description="Helical" evidence="6">
    <location>
        <begin position="94"/>
        <end position="117"/>
    </location>
</feature>
<feature type="transmembrane region" description="Helical" evidence="6">
    <location>
        <begin position="246"/>
        <end position="279"/>
    </location>
</feature>
<dbReference type="EMBL" id="CP119075">
    <property type="protein sequence ID" value="WED63366.1"/>
    <property type="molecule type" value="Genomic_DNA"/>
</dbReference>
<feature type="transmembrane region" description="Helical" evidence="6">
    <location>
        <begin position="12"/>
        <end position="30"/>
    </location>
</feature>
<feature type="transmembrane region" description="Helical" evidence="6">
    <location>
        <begin position="212"/>
        <end position="234"/>
    </location>
</feature>
<feature type="transmembrane region" description="Helical" evidence="6">
    <location>
        <begin position="165"/>
        <end position="183"/>
    </location>
</feature>
<dbReference type="Pfam" id="PF02653">
    <property type="entry name" value="BPD_transp_2"/>
    <property type="match status" value="1"/>
</dbReference>
<feature type="transmembrane region" description="Helical" evidence="6">
    <location>
        <begin position="69"/>
        <end position="88"/>
    </location>
</feature>
<accession>A0AAF0CMJ6</accession>
<keyword evidence="5 6" id="KW-0472">Membrane</keyword>
<evidence type="ECO:0000256" key="2">
    <source>
        <dbReference type="ARBA" id="ARBA00022475"/>
    </source>
</evidence>
<evidence type="ECO:0000313" key="8">
    <source>
        <dbReference type="Proteomes" id="UP001218638"/>
    </source>
</evidence>
<dbReference type="AlphaFoldDB" id="A0AAF0CMJ6"/>
<keyword evidence="4 6" id="KW-1133">Transmembrane helix</keyword>
<dbReference type="Proteomes" id="UP001218638">
    <property type="component" value="Chromosome"/>
</dbReference>